<evidence type="ECO:0000313" key="3">
    <source>
        <dbReference type="Proteomes" id="UP001443914"/>
    </source>
</evidence>
<dbReference type="EMBL" id="JBDFQZ010000007">
    <property type="protein sequence ID" value="KAK9705140.1"/>
    <property type="molecule type" value="Genomic_DNA"/>
</dbReference>
<gene>
    <name evidence="2" type="ORF">RND81_07G035800</name>
</gene>
<dbReference type="AlphaFoldDB" id="A0AAW1JNE4"/>
<feature type="compositionally biased region" description="Basic and acidic residues" evidence="1">
    <location>
        <begin position="1"/>
        <end position="16"/>
    </location>
</feature>
<accession>A0AAW1JNE4</accession>
<proteinExistence type="predicted"/>
<sequence>MQVQDADGRVYMDRKGTKMLFLGEVSGSSSKRSRSDMDSSPGSVNIPTPPSLNVDTSTGLNEVDDINNRPEGREAAKKRKGKTTTHSLFDEEDRARLDGVRFATEAQVGLRQRRIEADLKIEEIKKSKHKDKDGYEDFEHIASQTTFKS</sequence>
<name>A0AAW1JNE4_SAPOF</name>
<dbReference type="Proteomes" id="UP001443914">
    <property type="component" value="Unassembled WGS sequence"/>
</dbReference>
<feature type="region of interest" description="Disordered" evidence="1">
    <location>
        <begin position="1"/>
        <end position="87"/>
    </location>
</feature>
<evidence type="ECO:0000313" key="2">
    <source>
        <dbReference type="EMBL" id="KAK9705140.1"/>
    </source>
</evidence>
<feature type="region of interest" description="Disordered" evidence="1">
    <location>
        <begin position="127"/>
        <end position="149"/>
    </location>
</feature>
<protein>
    <submittedName>
        <fullName evidence="2">Uncharacterized protein</fullName>
    </submittedName>
</protein>
<feature type="compositionally biased region" description="Polar residues" evidence="1">
    <location>
        <begin position="41"/>
        <end position="60"/>
    </location>
</feature>
<feature type="compositionally biased region" description="Basic and acidic residues" evidence="1">
    <location>
        <begin position="66"/>
        <end position="75"/>
    </location>
</feature>
<comment type="caution">
    <text evidence="2">The sequence shown here is derived from an EMBL/GenBank/DDBJ whole genome shotgun (WGS) entry which is preliminary data.</text>
</comment>
<evidence type="ECO:0000256" key="1">
    <source>
        <dbReference type="SAM" id="MobiDB-lite"/>
    </source>
</evidence>
<keyword evidence="3" id="KW-1185">Reference proteome</keyword>
<reference evidence="2" key="1">
    <citation type="submission" date="2024-03" db="EMBL/GenBank/DDBJ databases">
        <title>WGS assembly of Saponaria officinalis var. Norfolk2.</title>
        <authorList>
            <person name="Jenkins J."/>
            <person name="Shu S."/>
            <person name="Grimwood J."/>
            <person name="Barry K."/>
            <person name="Goodstein D."/>
            <person name="Schmutz J."/>
            <person name="Leebens-Mack J."/>
            <person name="Osbourn A."/>
        </authorList>
    </citation>
    <scope>NUCLEOTIDE SEQUENCE [LARGE SCALE GENOMIC DNA]</scope>
    <source>
        <strain evidence="2">JIC</strain>
    </source>
</reference>
<organism evidence="2 3">
    <name type="scientific">Saponaria officinalis</name>
    <name type="common">Common soapwort</name>
    <name type="synonym">Lychnis saponaria</name>
    <dbReference type="NCBI Taxonomy" id="3572"/>
    <lineage>
        <taxon>Eukaryota</taxon>
        <taxon>Viridiplantae</taxon>
        <taxon>Streptophyta</taxon>
        <taxon>Embryophyta</taxon>
        <taxon>Tracheophyta</taxon>
        <taxon>Spermatophyta</taxon>
        <taxon>Magnoliopsida</taxon>
        <taxon>eudicotyledons</taxon>
        <taxon>Gunneridae</taxon>
        <taxon>Pentapetalae</taxon>
        <taxon>Caryophyllales</taxon>
        <taxon>Caryophyllaceae</taxon>
        <taxon>Caryophylleae</taxon>
        <taxon>Saponaria</taxon>
    </lineage>
</organism>
<feature type="compositionally biased region" description="Basic and acidic residues" evidence="1">
    <location>
        <begin position="127"/>
        <end position="140"/>
    </location>
</feature>